<feature type="domain" description="Plasmid replication protein C N-terminal" evidence="2">
    <location>
        <begin position="2"/>
        <end position="141"/>
    </location>
</feature>
<organism evidence="3 4">
    <name type="scientific">Roseivivax marinus</name>
    <dbReference type="NCBI Taxonomy" id="1379903"/>
    <lineage>
        <taxon>Bacteria</taxon>
        <taxon>Pseudomonadati</taxon>
        <taxon>Pseudomonadota</taxon>
        <taxon>Alphaproteobacteria</taxon>
        <taxon>Rhodobacterales</taxon>
        <taxon>Roseobacteraceae</taxon>
        <taxon>Roseivivax</taxon>
    </lineage>
</organism>
<reference evidence="3 4" key="1">
    <citation type="journal article" date="2014" name="Antonie Van Leeuwenhoek">
        <title>Roseivivax atlanticus sp. nov., isolated from surface seawater of the Atlantic Ocean.</title>
        <authorList>
            <person name="Li G."/>
            <person name="Lai Q."/>
            <person name="Liu X."/>
            <person name="Sun F."/>
            <person name="Shao Z."/>
        </authorList>
    </citation>
    <scope>NUCLEOTIDE SEQUENCE [LARGE SCALE GENOMIC DNA]</scope>
    <source>
        <strain evidence="3 4">22II-s10s</strain>
    </source>
</reference>
<dbReference type="Proteomes" id="UP000019063">
    <property type="component" value="Unassembled WGS sequence"/>
</dbReference>
<accession>W4HFS2</accession>
<dbReference type="AlphaFoldDB" id="W4HFS2"/>
<evidence type="ECO:0000256" key="1">
    <source>
        <dbReference type="SAM" id="MobiDB-lite"/>
    </source>
</evidence>
<evidence type="ECO:0000313" key="3">
    <source>
        <dbReference type="EMBL" id="ETW10981.1"/>
    </source>
</evidence>
<feature type="region of interest" description="Disordered" evidence="1">
    <location>
        <begin position="222"/>
        <end position="291"/>
    </location>
</feature>
<evidence type="ECO:0000259" key="2">
    <source>
        <dbReference type="Pfam" id="PF03428"/>
    </source>
</evidence>
<dbReference type="STRING" id="1379903.ATO8_19574"/>
<sequence length="386" mass="42946">MRDLRRDLGIGDREIAVLGAHLAVLPKGLVSARDLLMSYAEVAGLLERANGMDERRFRRGEARLEEVGLIQRRLSANGRRFPQRNAVDEVVDAYGIDLRPLFVRADELRHWHNQVQEKSRRRTALATRISSLIAEIRRRLEKRLGSAPDVLIEFAQRARAITRRKTATIEELLALEAQIERMTTELETTGAGATDRLQTSPTITDGVKVGMHPESLAVVHVGEDGAGDMTTPKKDIPTSLSELDAEPTPRRVANSLLPDRTPADAGQIDRQSESHTKESYSPSRDRKPGDIEVWNDCKELNSMYPVPPKSLHELGGIIREFSRFLGLGLDQVERALPVLGVSGMVVSLDYLAGRIHQINQPRAYLSNMVQRFQAGEVIAGGRVRPA</sequence>
<dbReference type="InterPro" id="IPR005090">
    <property type="entry name" value="RepC_N"/>
</dbReference>
<name>W4HFS2_9RHOB</name>
<dbReference type="eggNOG" id="COG1414">
    <property type="taxonomic scope" value="Bacteria"/>
</dbReference>
<feature type="compositionally biased region" description="Basic and acidic residues" evidence="1">
    <location>
        <begin position="270"/>
        <end position="291"/>
    </location>
</feature>
<evidence type="ECO:0000313" key="4">
    <source>
        <dbReference type="Proteomes" id="UP000019063"/>
    </source>
</evidence>
<protein>
    <submittedName>
        <fullName evidence="3">Replication initiation protein RepC</fullName>
    </submittedName>
</protein>
<proteinExistence type="predicted"/>
<dbReference type="EMBL" id="AQQW01000019">
    <property type="protein sequence ID" value="ETW10981.1"/>
    <property type="molecule type" value="Genomic_DNA"/>
</dbReference>
<keyword evidence="4" id="KW-1185">Reference proteome</keyword>
<dbReference type="Pfam" id="PF03428">
    <property type="entry name" value="RP-C"/>
    <property type="match status" value="1"/>
</dbReference>
<comment type="caution">
    <text evidence="3">The sequence shown here is derived from an EMBL/GenBank/DDBJ whole genome shotgun (WGS) entry which is preliminary data.</text>
</comment>
<gene>
    <name evidence="3" type="ORF">ATO8_19574</name>
</gene>